<feature type="domain" description="Flavodoxin-like fold" evidence="2">
    <location>
        <begin position="3"/>
        <end position="159"/>
    </location>
</feature>
<dbReference type="GO" id="GO:0009055">
    <property type="term" value="F:electron transfer activity"/>
    <property type="evidence" value="ECO:0007669"/>
    <property type="project" value="TreeGrafter"/>
</dbReference>
<dbReference type="SUPFAM" id="SSF52218">
    <property type="entry name" value="Flavoproteins"/>
    <property type="match status" value="1"/>
</dbReference>
<evidence type="ECO:0000313" key="3">
    <source>
        <dbReference type="EMBL" id="PKY90654.1"/>
    </source>
</evidence>
<dbReference type="Pfam" id="PF02525">
    <property type="entry name" value="Flavodoxin_2"/>
    <property type="match status" value="1"/>
</dbReference>
<dbReference type="OrthoDB" id="9798454at2"/>
<dbReference type="AlphaFoldDB" id="A0A2I1K4T4"/>
<gene>
    <name evidence="3" type="ORF">CYJ57_00320</name>
</gene>
<proteinExistence type="predicted"/>
<dbReference type="Gene3D" id="3.40.50.360">
    <property type="match status" value="1"/>
</dbReference>
<name>A0A2I1K4T4_9LACT</name>
<dbReference type="GO" id="GO:0003955">
    <property type="term" value="F:NAD(P)H dehydrogenase (quinone) activity"/>
    <property type="evidence" value="ECO:0007669"/>
    <property type="project" value="TreeGrafter"/>
</dbReference>
<dbReference type="InterPro" id="IPR046980">
    <property type="entry name" value="KefG/KefF"/>
</dbReference>
<dbReference type="RefSeq" id="WP_101953630.1">
    <property type="nucleotide sequence ID" value="NZ_PKHE01000001.1"/>
</dbReference>
<dbReference type="Proteomes" id="UP000234384">
    <property type="component" value="Unassembled WGS sequence"/>
</dbReference>
<keyword evidence="1" id="KW-0560">Oxidoreductase</keyword>
<accession>A0A2I1K4T4</accession>
<protein>
    <recommendedName>
        <fullName evidence="2">Flavodoxin-like fold domain-containing protein</fullName>
    </recommendedName>
</protein>
<dbReference type="PANTHER" id="PTHR47307">
    <property type="entry name" value="GLUTATHIONE-REGULATED POTASSIUM-EFFLUX SYSTEM ANCILLARY PROTEIN KEFG"/>
    <property type="match status" value="1"/>
</dbReference>
<dbReference type="InterPro" id="IPR029039">
    <property type="entry name" value="Flavoprotein-like_sf"/>
</dbReference>
<dbReference type="EMBL" id="PKHE01000001">
    <property type="protein sequence ID" value="PKY90654.1"/>
    <property type="molecule type" value="Genomic_DNA"/>
</dbReference>
<dbReference type="InterPro" id="IPR003680">
    <property type="entry name" value="Flavodoxin_fold"/>
</dbReference>
<sequence length="235" mass="27268">MKSTLIIVGHPAGVNSTTQQFLYQTSQAYTSADVLILADEISDMTHPIDGDRYRDQLAQYDRLIFQFPMYWYQAPSLLKFWMDEVFQDWQSNPGWAQKMQGKEFGVVITADVAATRFHPGEDVGVTMDQLLSPYQALATYYRMEYLAPFAIHRFSMMDEPTQMRLMLTYACYLSTGKQGSLRVFQQFILEQLAHPTISSLPLDSTQALTFQMWQEDISHQADELEELFTMNGWWY</sequence>
<reference evidence="3 4" key="1">
    <citation type="submission" date="2017-12" db="EMBL/GenBank/DDBJ databases">
        <title>Phylogenetic diversity of female urinary microbiome.</title>
        <authorList>
            <person name="Thomas-White K."/>
            <person name="Wolfe A.J."/>
        </authorList>
    </citation>
    <scope>NUCLEOTIDE SEQUENCE [LARGE SCALE GENOMIC DNA]</scope>
    <source>
        <strain evidence="3 4">UMB0898</strain>
    </source>
</reference>
<evidence type="ECO:0000259" key="2">
    <source>
        <dbReference type="Pfam" id="PF02525"/>
    </source>
</evidence>
<comment type="caution">
    <text evidence="3">The sequence shown here is derived from an EMBL/GenBank/DDBJ whole genome shotgun (WGS) entry which is preliminary data.</text>
</comment>
<dbReference type="GO" id="GO:0010181">
    <property type="term" value="F:FMN binding"/>
    <property type="evidence" value="ECO:0007669"/>
    <property type="project" value="TreeGrafter"/>
</dbReference>
<evidence type="ECO:0000256" key="1">
    <source>
        <dbReference type="ARBA" id="ARBA00023002"/>
    </source>
</evidence>
<evidence type="ECO:0000313" key="4">
    <source>
        <dbReference type="Proteomes" id="UP000234384"/>
    </source>
</evidence>
<organism evidence="3 4">
    <name type="scientific">Falseniella ignava</name>
    <dbReference type="NCBI Taxonomy" id="137730"/>
    <lineage>
        <taxon>Bacteria</taxon>
        <taxon>Bacillati</taxon>
        <taxon>Bacillota</taxon>
        <taxon>Bacilli</taxon>
        <taxon>Lactobacillales</taxon>
        <taxon>Aerococcaceae</taxon>
        <taxon>Falseniella</taxon>
    </lineage>
</organism>
<dbReference type="PANTHER" id="PTHR47307:SF1">
    <property type="entry name" value="GLUTATHIONE-REGULATED POTASSIUM-EFFLUX SYSTEM ANCILLARY PROTEIN KEFG"/>
    <property type="match status" value="1"/>
</dbReference>